<dbReference type="SMART" id="SM00855">
    <property type="entry name" value="PGAM"/>
    <property type="match status" value="1"/>
</dbReference>
<proteinExistence type="predicted"/>
<evidence type="ECO:0000313" key="2">
    <source>
        <dbReference type="Proteomes" id="UP000053660"/>
    </source>
</evidence>
<dbReference type="Pfam" id="PF00300">
    <property type="entry name" value="His_Phos_1"/>
    <property type="match status" value="1"/>
</dbReference>
<dbReference type="OrthoDB" id="414418at2759"/>
<name>A0A0B1SX93_OESDE</name>
<dbReference type="Gene3D" id="3.40.50.1240">
    <property type="entry name" value="Phosphoglycerate mutase-like"/>
    <property type="match status" value="1"/>
</dbReference>
<accession>A0A0B1SX93</accession>
<dbReference type="PANTHER" id="PTHR16469:SF27">
    <property type="entry name" value="UBIQUITIN-ASSOCIATED AND SH3 DOMAIN-CONTAINING BA-RELATED"/>
    <property type="match status" value="1"/>
</dbReference>
<protein>
    <submittedName>
        <fullName evidence="1">Phosphoglycerate mutase family protein</fullName>
    </submittedName>
</protein>
<reference evidence="1 2" key="1">
    <citation type="submission" date="2014-03" db="EMBL/GenBank/DDBJ databases">
        <title>Draft genome of the hookworm Oesophagostomum dentatum.</title>
        <authorList>
            <person name="Mitreva M."/>
        </authorList>
    </citation>
    <scope>NUCLEOTIDE SEQUENCE [LARGE SCALE GENOMIC DNA]</scope>
    <source>
        <strain evidence="1 2">OD-Hann</strain>
    </source>
</reference>
<keyword evidence="2" id="KW-1185">Reference proteome</keyword>
<sequence length="218" mass="24852">MTGGRVVWVVRHAEREDNINKSWRDLPAARDLGLDNPMLSERGRRQCMECAARFRDIKIAHVFASPYDRTIETASIIVAGRNLLVKPELGLCESLHHCTDPPGFWDTARLKKKYPLVDAAYVPIFSRHTLPKVEFGDYASTPRIRSTLISLTEKYSGDLLLVSHGAPIACVHKVWHDQYFYVGQASVTKFVEVEKGKFRLEYSADISHLSDKNNLRPW</sequence>
<gene>
    <name evidence="1" type="ORF">OESDEN_10230</name>
</gene>
<dbReference type="Proteomes" id="UP000053660">
    <property type="component" value="Unassembled WGS sequence"/>
</dbReference>
<evidence type="ECO:0000313" key="1">
    <source>
        <dbReference type="EMBL" id="KHJ89933.1"/>
    </source>
</evidence>
<dbReference type="SUPFAM" id="SSF53254">
    <property type="entry name" value="Phosphoglycerate mutase-like"/>
    <property type="match status" value="1"/>
</dbReference>
<dbReference type="GO" id="GO:0016791">
    <property type="term" value="F:phosphatase activity"/>
    <property type="evidence" value="ECO:0007669"/>
    <property type="project" value="UniProtKB-ARBA"/>
</dbReference>
<organism evidence="1 2">
    <name type="scientific">Oesophagostomum dentatum</name>
    <name type="common">Nodular worm</name>
    <dbReference type="NCBI Taxonomy" id="61180"/>
    <lineage>
        <taxon>Eukaryota</taxon>
        <taxon>Metazoa</taxon>
        <taxon>Ecdysozoa</taxon>
        <taxon>Nematoda</taxon>
        <taxon>Chromadorea</taxon>
        <taxon>Rhabditida</taxon>
        <taxon>Rhabditina</taxon>
        <taxon>Rhabditomorpha</taxon>
        <taxon>Strongyloidea</taxon>
        <taxon>Strongylidae</taxon>
        <taxon>Oesophagostomum</taxon>
    </lineage>
</organism>
<dbReference type="InterPro" id="IPR013078">
    <property type="entry name" value="His_Pase_superF_clade-1"/>
</dbReference>
<dbReference type="InterPro" id="IPR051710">
    <property type="entry name" value="Phosphatase_SH3-domain"/>
</dbReference>
<dbReference type="EMBL" id="KN553580">
    <property type="protein sequence ID" value="KHJ89933.1"/>
    <property type="molecule type" value="Genomic_DNA"/>
</dbReference>
<dbReference type="InterPro" id="IPR029033">
    <property type="entry name" value="His_PPase_superfam"/>
</dbReference>
<dbReference type="AlphaFoldDB" id="A0A0B1SX93"/>
<dbReference type="PANTHER" id="PTHR16469">
    <property type="entry name" value="UBIQUITIN-ASSOCIATED AND SH3 DOMAIN-CONTAINING BA-RELATED"/>
    <property type="match status" value="1"/>
</dbReference>
<dbReference type="CDD" id="cd07067">
    <property type="entry name" value="HP_PGM_like"/>
    <property type="match status" value="1"/>
</dbReference>